<evidence type="ECO:0000313" key="2">
    <source>
        <dbReference type="EMBL" id="CAK5264242.1"/>
    </source>
</evidence>
<comment type="caution">
    <text evidence="2">The sequence shown here is derived from an EMBL/GenBank/DDBJ whole genome shotgun (WGS) entry which is preliminary data.</text>
</comment>
<dbReference type="EMBL" id="CAVNYO010000049">
    <property type="protein sequence ID" value="CAK5264242.1"/>
    <property type="molecule type" value="Genomic_DNA"/>
</dbReference>
<accession>A0AAD2GXY9</accession>
<proteinExistence type="predicted"/>
<name>A0AAD2GXY9_9AGAR</name>
<feature type="non-terminal residue" evidence="2">
    <location>
        <position position="1"/>
    </location>
</feature>
<dbReference type="Proteomes" id="UP001295794">
    <property type="component" value="Unassembled WGS sequence"/>
</dbReference>
<keyword evidence="3" id="KW-1185">Reference proteome</keyword>
<feature type="region of interest" description="Disordered" evidence="1">
    <location>
        <begin position="53"/>
        <end position="74"/>
    </location>
</feature>
<dbReference type="AlphaFoldDB" id="A0AAD2GXY9"/>
<evidence type="ECO:0000256" key="1">
    <source>
        <dbReference type="SAM" id="MobiDB-lite"/>
    </source>
</evidence>
<sequence>RRITYEPVPRPSTGARVRDWLCIRPMRPNSIRLCRALKANCGAVLTTSTGWHSVDRQAQKSKRTHDQTWDNPAG</sequence>
<gene>
    <name evidence="2" type="ORF">MYCIT1_LOCUS4235</name>
</gene>
<organism evidence="2 3">
    <name type="scientific">Mycena citricolor</name>
    <dbReference type="NCBI Taxonomy" id="2018698"/>
    <lineage>
        <taxon>Eukaryota</taxon>
        <taxon>Fungi</taxon>
        <taxon>Dikarya</taxon>
        <taxon>Basidiomycota</taxon>
        <taxon>Agaricomycotina</taxon>
        <taxon>Agaricomycetes</taxon>
        <taxon>Agaricomycetidae</taxon>
        <taxon>Agaricales</taxon>
        <taxon>Marasmiineae</taxon>
        <taxon>Mycenaceae</taxon>
        <taxon>Mycena</taxon>
    </lineage>
</organism>
<reference evidence="2" key="1">
    <citation type="submission" date="2023-11" db="EMBL/GenBank/DDBJ databases">
        <authorList>
            <person name="De Vega J J."/>
            <person name="De Vega J J."/>
        </authorList>
    </citation>
    <scope>NUCLEOTIDE SEQUENCE</scope>
</reference>
<feature type="compositionally biased region" description="Basic and acidic residues" evidence="1">
    <location>
        <begin position="53"/>
        <end position="68"/>
    </location>
</feature>
<evidence type="ECO:0000313" key="3">
    <source>
        <dbReference type="Proteomes" id="UP001295794"/>
    </source>
</evidence>
<protein>
    <submittedName>
        <fullName evidence="2">Uncharacterized protein</fullName>
    </submittedName>
</protein>